<evidence type="ECO:0000313" key="6">
    <source>
        <dbReference type="Proteomes" id="UP001295423"/>
    </source>
</evidence>
<organism evidence="5 6">
    <name type="scientific">Cylindrotheca closterium</name>
    <dbReference type="NCBI Taxonomy" id="2856"/>
    <lineage>
        <taxon>Eukaryota</taxon>
        <taxon>Sar</taxon>
        <taxon>Stramenopiles</taxon>
        <taxon>Ochrophyta</taxon>
        <taxon>Bacillariophyta</taxon>
        <taxon>Bacillariophyceae</taxon>
        <taxon>Bacillariophycidae</taxon>
        <taxon>Bacillariales</taxon>
        <taxon>Bacillariaceae</taxon>
        <taxon>Cylindrotheca</taxon>
    </lineage>
</organism>
<dbReference type="CDD" id="cd00336">
    <property type="entry name" value="Ribosomal_L22"/>
    <property type="match status" value="1"/>
</dbReference>
<dbReference type="InterPro" id="IPR036394">
    <property type="entry name" value="Ribosomal_uL22_sf"/>
</dbReference>
<dbReference type="SUPFAM" id="SSF54843">
    <property type="entry name" value="Ribosomal protein L22"/>
    <property type="match status" value="1"/>
</dbReference>
<evidence type="ECO:0000256" key="2">
    <source>
        <dbReference type="ARBA" id="ARBA00022980"/>
    </source>
</evidence>
<sequence length="270" mass="30509">MFSSTGSLRNSGRMLSGGILCGSGRVKAIAPSLQSLAGPRLCVPVSSFSVMPKIPDDLKQSGSLPQIFSSDGTEYGMLLDTRKMSKLKPSIVQKRLAECKTYEGKEKSIRQSPWKLNRVCQLAAGLTLEEALTQLKFCDIKNADLVAKVLTRTSNLADIKDGLQISQLEVAECFTTKSMMLRRIKPMGRGRHGIMHHKHSHIRVVLREIDFPLRILQQKSLNQKKKWLWYQHRAENDYQASKAKRDEMLRLVEQQEKQELERREGAKGST</sequence>
<dbReference type="Gene3D" id="3.90.470.10">
    <property type="entry name" value="Ribosomal protein L22/L17"/>
    <property type="match status" value="1"/>
</dbReference>
<dbReference type="EMBL" id="CAKOGP040002008">
    <property type="protein sequence ID" value="CAJ1959600.1"/>
    <property type="molecule type" value="Genomic_DNA"/>
</dbReference>
<dbReference type="AlphaFoldDB" id="A0AAD2JL48"/>
<evidence type="ECO:0000313" key="5">
    <source>
        <dbReference type="EMBL" id="CAJ1959600.1"/>
    </source>
</evidence>
<comment type="similarity">
    <text evidence="1 4">Belongs to the universal ribosomal protein uL22 family.</text>
</comment>
<proteinExistence type="inferred from homology"/>
<evidence type="ECO:0000256" key="3">
    <source>
        <dbReference type="ARBA" id="ARBA00023274"/>
    </source>
</evidence>
<keyword evidence="6" id="KW-1185">Reference proteome</keyword>
<evidence type="ECO:0000256" key="1">
    <source>
        <dbReference type="ARBA" id="ARBA00009451"/>
    </source>
</evidence>
<dbReference type="GO" id="GO:0006412">
    <property type="term" value="P:translation"/>
    <property type="evidence" value="ECO:0007669"/>
    <property type="project" value="InterPro"/>
</dbReference>
<keyword evidence="2 4" id="KW-0689">Ribosomal protein</keyword>
<protein>
    <recommendedName>
        <fullName evidence="7">50S ribosomal protein L22, chloroplastic</fullName>
    </recommendedName>
</protein>
<evidence type="ECO:0000256" key="4">
    <source>
        <dbReference type="RuleBase" id="RU004005"/>
    </source>
</evidence>
<dbReference type="InterPro" id="IPR001063">
    <property type="entry name" value="Ribosomal_uL22"/>
</dbReference>
<dbReference type="PANTHER" id="PTHR13501">
    <property type="entry name" value="CHLOROPLAST 50S RIBOSOMAL PROTEIN L22-RELATED"/>
    <property type="match status" value="1"/>
</dbReference>
<accession>A0AAD2JL48</accession>
<evidence type="ECO:0008006" key="7">
    <source>
        <dbReference type="Google" id="ProtNLM"/>
    </source>
</evidence>
<dbReference type="Pfam" id="PF00237">
    <property type="entry name" value="Ribosomal_L22"/>
    <property type="match status" value="1"/>
</dbReference>
<dbReference type="InterPro" id="IPR047867">
    <property type="entry name" value="Ribosomal_uL22_bac/org-type"/>
</dbReference>
<reference evidence="5" key="1">
    <citation type="submission" date="2023-08" db="EMBL/GenBank/DDBJ databases">
        <authorList>
            <person name="Audoor S."/>
            <person name="Bilcke G."/>
        </authorList>
    </citation>
    <scope>NUCLEOTIDE SEQUENCE</scope>
</reference>
<comment type="caution">
    <text evidence="5">The sequence shown here is derived from an EMBL/GenBank/DDBJ whole genome shotgun (WGS) entry which is preliminary data.</text>
</comment>
<dbReference type="GO" id="GO:0015934">
    <property type="term" value="C:large ribosomal subunit"/>
    <property type="evidence" value="ECO:0007669"/>
    <property type="project" value="InterPro"/>
</dbReference>
<dbReference type="PANTHER" id="PTHR13501:SF10">
    <property type="entry name" value="LARGE RIBOSOMAL SUBUNIT PROTEIN UL22M"/>
    <property type="match status" value="1"/>
</dbReference>
<name>A0AAD2JL48_9STRA</name>
<gene>
    <name evidence="5" type="ORF">CYCCA115_LOCUS18021</name>
</gene>
<keyword evidence="3 4" id="KW-0687">Ribonucleoprotein</keyword>
<dbReference type="Proteomes" id="UP001295423">
    <property type="component" value="Unassembled WGS sequence"/>
</dbReference>
<dbReference type="GO" id="GO:0003735">
    <property type="term" value="F:structural constituent of ribosome"/>
    <property type="evidence" value="ECO:0007669"/>
    <property type="project" value="InterPro"/>
</dbReference>